<keyword evidence="3 5" id="KW-0863">Zinc-finger</keyword>
<feature type="domain" description="C2H2-type" evidence="6">
    <location>
        <begin position="110"/>
        <end position="134"/>
    </location>
</feature>
<evidence type="ECO:0000313" key="7">
    <source>
        <dbReference type="EMBL" id="TEY31764.1"/>
    </source>
</evidence>
<name>A0A4Y8CG36_9HELO</name>
<dbReference type="SUPFAM" id="SSF57667">
    <property type="entry name" value="beta-beta-alpha zinc fingers"/>
    <property type="match status" value="2"/>
</dbReference>
<gene>
    <name evidence="7" type="ORF">BOTCAL_0781g00020</name>
</gene>
<protein>
    <recommendedName>
        <fullName evidence="6">C2H2-type domain-containing protein</fullName>
    </recommendedName>
</protein>
<evidence type="ECO:0000256" key="4">
    <source>
        <dbReference type="ARBA" id="ARBA00022833"/>
    </source>
</evidence>
<dbReference type="PANTHER" id="PTHR24379">
    <property type="entry name" value="KRAB AND ZINC FINGER DOMAIN-CONTAINING"/>
    <property type="match status" value="1"/>
</dbReference>
<keyword evidence="4" id="KW-0862">Zinc</keyword>
<dbReference type="GO" id="GO:0005634">
    <property type="term" value="C:nucleus"/>
    <property type="evidence" value="ECO:0007669"/>
    <property type="project" value="TreeGrafter"/>
</dbReference>
<evidence type="ECO:0000256" key="3">
    <source>
        <dbReference type="ARBA" id="ARBA00022771"/>
    </source>
</evidence>
<feature type="domain" description="C2H2-type" evidence="6">
    <location>
        <begin position="243"/>
        <end position="270"/>
    </location>
</feature>
<dbReference type="EMBL" id="PHWZ01000777">
    <property type="protein sequence ID" value="TEY31764.1"/>
    <property type="molecule type" value="Genomic_DNA"/>
</dbReference>
<dbReference type="Proteomes" id="UP000297299">
    <property type="component" value="Unassembled WGS sequence"/>
</dbReference>
<dbReference type="Gene3D" id="1.10.10.2360">
    <property type="match status" value="1"/>
</dbReference>
<dbReference type="InterPro" id="IPR013087">
    <property type="entry name" value="Znf_C2H2_type"/>
</dbReference>
<evidence type="ECO:0000256" key="1">
    <source>
        <dbReference type="ARBA" id="ARBA00022723"/>
    </source>
</evidence>
<dbReference type="PROSITE" id="PS00028">
    <property type="entry name" value="ZINC_FINGER_C2H2_1"/>
    <property type="match status" value="6"/>
</dbReference>
<accession>A0A4Y8CG36</accession>
<feature type="domain" description="C2H2-type" evidence="6">
    <location>
        <begin position="59"/>
        <end position="86"/>
    </location>
</feature>
<dbReference type="PANTHER" id="PTHR24379:SF127">
    <property type="entry name" value="BLOODY FINGERS-RELATED"/>
    <property type="match status" value="1"/>
</dbReference>
<dbReference type="InterPro" id="IPR036236">
    <property type="entry name" value="Znf_C2H2_sf"/>
</dbReference>
<reference evidence="7 8" key="1">
    <citation type="submission" date="2017-11" db="EMBL/GenBank/DDBJ databases">
        <title>Comparative genomics of Botrytis spp.</title>
        <authorList>
            <person name="Valero-Jimenez C.A."/>
            <person name="Tapia P."/>
            <person name="Veloso J."/>
            <person name="Silva-Moreno E."/>
            <person name="Staats M."/>
            <person name="Valdes J.H."/>
            <person name="Van Kan J.A.L."/>
        </authorList>
    </citation>
    <scope>NUCLEOTIDE SEQUENCE [LARGE SCALE GENOMIC DNA]</scope>
    <source>
        <strain evidence="7 8">MUCL2830</strain>
    </source>
</reference>
<comment type="caution">
    <text evidence="7">The sequence shown here is derived from an EMBL/GenBank/DDBJ whole genome shotgun (WGS) entry which is preliminary data.</text>
</comment>
<keyword evidence="1" id="KW-0479">Metal-binding</keyword>
<dbReference type="Gene3D" id="3.30.160.60">
    <property type="entry name" value="Classic Zinc Finger"/>
    <property type="match status" value="2"/>
</dbReference>
<sequence length="486" mass="56085">MHTAAKHTFCCRDCNEAFDDQDELDSHNDSQNQLSGRFCERFFRTFSARTAHTDAVHPYHCYECRKYFTKWGHLNEHELGHHNLKCLPCDKVFRTPYALEQHALSPAHPFQCQKCRRGYLFEATLKRHIADHHTWTCDLCQEMCEGPGHLEMHKKLEHGNLKFSECSEWEAFHSPRQDTIDVSFSPFIEKDVNSKSLQYLHSITCHISCWKLSFEELRLEDYNQGFRYKKDVISIPGSNNHRIQCPKCSKCFKNVFELFQHASDHMSLAEKYELGPQIHSDNEDATYKLQLKCLESGCHQQSRILNAARHHYHNLNMVKCGECDGCFDQGEDPQLQAHRAKMHTLRPIFGCVQCTQTFPLSDDVAAHYAAEHAFICEACLGTYFINSATRERHFATCAFSPLMQRRTAVRVPQSSAVPLAQFHEEPLCLAQPLIQKYEKSPIKRINAAQERARKILTEANARPQAAFSCQKCSPLVEIRVAFNTVV</sequence>
<evidence type="ECO:0000259" key="6">
    <source>
        <dbReference type="PROSITE" id="PS50157"/>
    </source>
</evidence>
<dbReference type="AlphaFoldDB" id="A0A4Y8CG36"/>
<evidence type="ECO:0000313" key="8">
    <source>
        <dbReference type="Proteomes" id="UP000297299"/>
    </source>
</evidence>
<dbReference type="GO" id="GO:0000981">
    <property type="term" value="F:DNA-binding transcription factor activity, RNA polymerase II-specific"/>
    <property type="evidence" value="ECO:0007669"/>
    <property type="project" value="TreeGrafter"/>
</dbReference>
<organism evidence="7 8">
    <name type="scientific">Botryotinia calthae</name>
    <dbReference type="NCBI Taxonomy" id="38488"/>
    <lineage>
        <taxon>Eukaryota</taxon>
        <taxon>Fungi</taxon>
        <taxon>Dikarya</taxon>
        <taxon>Ascomycota</taxon>
        <taxon>Pezizomycotina</taxon>
        <taxon>Leotiomycetes</taxon>
        <taxon>Helotiales</taxon>
        <taxon>Sclerotiniaceae</taxon>
        <taxon>Botryotinia</taxon>
    </lineage>
</organism>
<dbReference type="PROSITE" id="PS50157">
    <property type="entry name" value="ZINC_FINGER_C2H2_2"/>
    <property type="match status" value="3"/>
</dbReference>
<evidence type="ECO:0000256" key="5">
    <source>
        <dbReference type="PROSITE-ProRule" id="PRU00042"/>
    </source>
</evidence>
<dbReference type="OrthoDB" id="6105938at2759"/>
<dbReference type="GO" id="GO:0008270">
    <property type="term" value="F:zinc ion binding"/>
    <property type="evidence" value="ECO:0007669"/>
    <property type="project" value="UniProtKB-KW"/>
</dbReference>
<proteinExistence type="predicted"/>
<dbReference type="STRING" id="38488.A0A4Y8CG36"/>
<dbReference type="SMART" id="SM00355">
    <property type="entry name" value="ZnF_C2H2"/>
    <property type="match status" value="8"/>
</dbReference>
<dbReference type="GO" id="GO:0000977">
    <property type="term" value="F:RNA polymerase II transcription regulatory region sequence-specific DNA binding"/>
    <property type="evidence" value="ECO:0007669"/>
    <property type="project" value="TreeGrafter"/>
</dbReference>
<evidence type="ECO:0000256" key="2">
    <source>
        <dbReference type="ARBA" id="ARBA00022737"/>
    </source>
</evidence>
<keyword evidence="2" id="KW-0677">Repeat</keyword>
<keyword evidence="8" id="KW-1185">Reference proteome</keyword>